<accession>A0A485M666</accession>
<evidence type="ECO:0000313" key="1">
    <source>
        <dbReference type="EMBL" id="VFU18784.1"/>
    </source>
</evidence>
<sequence length="428" mass="50766">MPLSRAAFWVLLPVMLLAPWQCLPAATLNLAPLLFFESGEQGYQLSLAGPLFDLTDEYIAIRPLFYHDDSQTDILYPFGHSTRERMRFIPIFSYSHEEDRENAHLLVFFYGRHESERYGGVFPLYGRLDHRFGHDRIRFVLWPLYSQTTTDGIENYSVLWPVFRYSPGRELQIFPLWGYEKTVNYRHDYVLWPFFHFRRGAQYINAFIPLFYYSRGDTYWNFSILWPLFTFSRDTSPELTSANFPWPLLRKATGAYEELKLFPFYWTKTVGESYRMKIVFWPLYKREGSYNPASGIREERTTILLLSKKSTLTGEQEVDSQQITAWPLWHRHTLGERRLWYFPWLIPIHDEGFRRNYLPLLTLASGESSPGSSEVNVLWRTFRYARSGPHRSFALSFLFSYKDGPGYSRIGFLSDLLHWQWSAPQERP</sequence>
<dbReference type="AlphaFoldDB" id="A0A485M666"/>
<dbReference type="EMBL" id="CAADRM010000158">
    <property type="protein sequence ID" value="VFU18784.1"/>
    <property type="molecule type" value="Genomic_DNA"/>
</dbReference>
<organism evidence="1">
    <name type="scientific">anaerobic digester metagenome</name>
    <dbReference type="NCBI Taxonomy" id="1263854"/>
    <lineage>
        <taxon>unclassified sequences</taxon>
        <taxon>metagenomes</taxon>
        <taxon>ecological metagenomes</taxon>
    </lineage>
</organism>
<proteinExistence type="predicted"/>
<gene>
    <name evidence="1" type="ORF">SCFA_90003</name>
</gene>
<reference evidence="1" key="1">
    <citation type="submission" date="2019-03" db="EMBL/GenBank/DDBJ databases">
        <authorList>
            <person name="Hao L."/>
        </authorList>
    </citation>
    <scope>NUCLEOTIDE SEQUENCE</scope>
</reference>
<name>A0A485M666_9ZZZZ</name>
<protein>
    <submittedName>
        <fullName evidence="1">Uncharacterized protein</fullName>
    </submittedName>
</protein>